<dbReference type="AlphaFoldDB" id="A0A0V0YNT4"/>
<comment type="caution">
    <text evidence="5">The sequence shown here is derived from an EMBL/GenBank/DDBJ whole genome shotgun (WGS) entry which is preliminary data.</text>
</comment>
<comment type="similarity">
    <text evidence="1">Belongs to the glutathione peroxidase family.</text>
</comment>
<accession>A0A0V0YNT4</accession>
<evidence type="ECO:0000256" key="1">
    <source>
        <dbReference type="ARBA" id="ARBA00006926"/>
    </source>
</evidence>
<dbReference type="PROSITE" id="PS51355">
    <property type="entry name" value="GLUTATHIONE_PEROXID_3"/>
    <property type="match status" value="1"/>
</dbReference>
<name>A0A0V0YNT4_TRIPS</name>
<evidence type="ECO:0000256" key="3">
    <source>
        <dbReference type="ARBA" id="ARBA00023002"/>
    </source>
</evidence>
<proteinExistence type="inferred from homology"/>
<dbReference type="SUPFAM" id="SSF52833">
    <property type="entry name" value="Thioredoxin-like"/>
    <property type="match status" value="1"/>
</dbReference>
<dbReference type="InterPro" id="IPR036249">
    <property type="entry name" value="Thioredoxin-like_sf"/>
</dbReference>
<keyword evidence="4" id="KW-0812">Transmembrane</keyword>
<feature type="transmembrane region" description="Helical" evidence="4">
    <location>
        <begin position="109"/>
        <end position="127"/>
    </location>
</feature>
<feature type="transmembrane region" description="Helical" evidence="4">
    <location>
        <begin position="235"/>
        <end position="253"/>
    </location>
</feature>
<evidence type="ECO:0000256" key="2">
    <source>
        <dbReference type="ARBA" id="ARBA00022559"/>
    </source>
</evidence>
<dbReference type="Gene3D" id="3.40.30.10">
    <property type="entry name" value="Glutaredoxin"/>
    <property type="match status" value="1"/>
</dbReference>
<feature type="transmembrane region" description="Helical" evidence="4">
    <location>
        <begin position="147"/>
        <end position="164"/>
    </location>
</feature>
<feature type="transmembrane region" description="Helical" evidence="4">
    <location>
        <begin position="27"/>
        <end position="49"/>
    </location>
</feature>
<sequence length="419" mass="47688">MLENTNLNESFSLNISNISDNNEDVTVYILSSISGLIAVITNVLFLFAMVRVKTDSRVKKYLFAFSFGCAIKGFSISFANIERLLEETDVQVPISHCLKPVPKVLLNMFSLWLTTLSLFFMAVDRLVAIRSIKLSTTAKLKLRSHRFLIAVISLSILNSMAILVDCIKRRDVKVYSVCYDSDLLARWHYIYHLLSSVGIGYSTVLIYGYAMVLLKRNVVSASDSIRVSQIRREETAMLKIRIIIFFTFLLRNIPSSFHLAYILNKNLIFIRKFLFIADNINLSIYATYSIASDAELRNALLNSCICGHFCSDHTSATVQQMSSFMKEPKSESEIKKFATERYGVTFDMYSKIDVNDANEHPLWHFLKSKLSGATGIPIKWNFAKFLIDQNGVPVRRYEPDDSPKSMEPDFVALLNKKDS</sequence>
<dbReference type="SUPFAM" id="SSF81321">
    <property type="entry name" value="Family A G protein-coupled receptor-like"/>
    <property type="match status" value="1"/>
</dbReference>
<dbReference type="Proteomes" id="UP000054815">
    <property type="component" value="Unassembled WGS sequence"/>
</dbReference>
<evidence type="ECO:0000313" key="5">
    <source>
        <dbReference type="EMBL" id="KRY01982.1"/>
    </source>
</evidence>
<reference evidence="5 6" key="1">
    <citation type="submission" date="2015-01" db="EMBL/GenBank/DDBJ databases">
        <title>Evolution of Trichinella species and genotypes.</title>
        <authorList>
            <person name="Korhonen P.K."/>
            <person name="Edoardo P."/>
            <person name="Giuseppe L.R."/>
            <person name="Gasser R.B."/>
        </authorList>
    </citation>
    <scope>NUCLEOTIDE SEQUENCE [LARGE SCALE GENOMIC DNA]</scope>
    <source>
        <strain evidence="5">ISS141</strain>
    </source>
</reference>
<dbReference type="STRING" id="6337.A0A0V0YNT4"/>
<evidence type="ECO:0000313" key="6">
    <source>
        <dbReference type="Proteomes" id="UP000054815"/>
    </source>
</evidence>
<feature type="transmembrane region" description="Helical" evidence="4">
    <location>
        <begin position="189"/>
        <end position="214"/>
    </location>
</feature>
<keyword evidence="4" id="KW-1133">Transmembrane helix</keyword>
<gene>
    <name evidence="5" type="primary">GPX1</name>
    <name evidence="5" type="ORF">T4E_2061</name>
</gene>
<dbReference type="GO" id="GO:0004601">
    <property type="term" value="F:peroxidase activity"/>
    <property type="evidence" value="ECO:0007669"/>
    <property type="project" value="UniProtKB-KW"/>
</dbReference>
<organism evidence="5 6">
    <name type="scientific">Trichinella pseudospiralis</name>
    <name type="common">Parasitic roundworm</name>
    <dbReference type="NCBI Taxonomy" id="6337"/>
    <lineage>
        <taxon>Eukaryota</taxon>
        <taxon>Metazoa</taxon>
        <taxon>Ecdysozoa</taxon>
        <taxon>Nematoda</taxon>
        <taxon>Enoplea</taxon>
        <taxon>Dorylaimia</taxon>
        <taxon>Trichinellida</taxon>
        <taxon>Trichinellidae</taxon>
        <taxon>Trichinella</taxon>
    </lineage>
</organism>
<dbReference type="PANTHER" id="PTHR11592">
    <property type="entry name" value="GLUTATHIONE PEROXIDASE"/>
    <property type="match status" value="1"/>
</dbReference>
<dbReference type="EMBL" id="JYDU01000001">
    <property type="protein sequence ID" value="KRY01982.1"/>
    <property type="molecule type" value="Genomic_DNA"/>
</dbReference>
<dbReference type="InterPro" id="IPR000889">
    <property type="entry name" value="Glutathione_peroxidase"/>
</dbReference>
<dbReference type="Pfam" id="PF00255">
    <property type="entry name" value="GSHPx"/>
    <property type="match status" value="1"/>
</dbReference>
<feature type="transmembrane region" description="Helical" evidence="4">
    <location>
        <begin position="61"/>
        <end position="81"/>
    </location>
</feature>
<keyword evidence="4" id="KW-0472">Membrane</keyword>
<dbReference type="Gene3D" id="1.20.1070.10">
    <property type="entry name" value="Rhodopsin 7-helix transmembrane proteins"/>
    <property type="match status" value="1"/>
</dbReference>
<protein>
    <submittedName>
        <fullName evidence="5">Glutathione peroxidase</fullName>
    </submittedName>
</protein>
<keyword evidence="3" id="KW-0560">Oxidoreductase</keyword>
<dbReference type="PANTHER" id="PTHR11592:SF134">
    <property type="entry name" value="PHOSPHOLIPID HYDROPEROXIDE GLUTATHIONE PEROXIDASE"/>
    <property type="match status" value="1"/>
</dbReference>
<dbReference type="GO" id="GO:0006979">
    <property type="term" value="P:response to oxidative stress"/>
    <property type="evidence" value="ECO:0007669"/>
    <property type="project" value="InterPro"/>
</dbReference>
<keyword evidence="2 5" id="KW-0575">Peroxidase</keyword>
<evidence type="ECO:0000256" key="4">
    <source>
        <dbReference type="SAM" id="Phobius"/>
    </source>
</evidence>